<reference evidence="2 3" key="1">
    <citation type="submission" date="2023-03" db="EMBL/GenBank/DDBJ databases">
        <title>Thalassotalea loyana LMG 22536T draft genome sequence.</title>
        <authorList>
            <person name="Sawabe T."/>
        </authorList>
    </citation>
    <scope>NUCLEOTIDE SEQUENCE [LARGE SCALE GENOMIC DNA]</scope>
    <source>
        <strain evidence="2 3">LMG 22536</strain>
    </source>
</reference>
<feature type="transmembrane region" description="Helical" evidence="1">
    <location>
        <begin position="35"/>
        <end position="59"/>
    </location>
</feature>
<sequence length="382" mass="43391">MSTIIGVGVIIILILGLVLMYAFRNQRLTGEEPSALSALVAILFTSGLDGGFILLPLIEYQQYTQDQSYHFTNPLSIEMGFWGITAWAMYFVSTLYFLTLEPKLKLFEITWVKRLSACVVIATCAFTLSLFIDLMPFYLPESVKNGTWELTILISLVIVCSLMMSIRTKLMTMLSKVSVIAFSLLCLYLAWLSNFGFAELVASSVLSTDYVLNAHRFILPFNNYHEFYLAWWMTWSIMLGQFVAKFVRNIKPLALFFIMTILPLVPSFLWFSVLYHIYESGFGLDRGTQLVMLVLGCAFVVNSIDFMVANYSQTFSLTIEKQGKFKFVAINTGLLLGLTYLFQTEWMYVQTAACLVVLILILLMVKVFAFESGTYQIKKARG</sequence>
<evidence type="ECO:0000313" key="2">
    <source>
        <dbReference type="EMBL" id="GLX86067.1"/>
    </source>
</evidence>
<evidence type="ECO:0000313" key="3">
    <source>
        <dbReference type="Proteomes" id="UP001157134"/>
    </source>
</evidence>
<protein>
    <submittedName>
        <fullName evidence="2">Choline transporter</fullName>
    </submittedName>
</protein>
<feature type="transmembrane region" description="Helical" evidence="1">
    <location>
        <begin position="323"/>
        <end position="342"/>
    </location>
</feature>
<feature type="transmembrane region" description="Helical" evidence="1">
    <location>
        <begin position="348"/>
        <end position="369"/>
    </location>
</feature>
<organism evidence="2 3">
    <name type="scientific">Thalassotalea loyana</name>
    <dbReference type="NCBI Taxonomy" id="280483"/>
    <lineage>
        <taxon>Bacteria</taxon>
        <taxon>Pseudomonadati</taxon>
        <taxon>Pseudomonadota</taxon>
        <taxon>Gammaproteobacteria</taxon>
        <taxon>Alteromonadales</taxon>
        <taxon>Colwelliaceae</taxon>
        <taxon>Thalassotalea</taxon>
    </lineage>
</organism>
<dbReference type="RefSeq" id="WP_284298745.1">
    <property type="nucleotide sequence ID" value="NZ_BSSV01000005.1"/>
</dbReference>
<keyword evidence="1" id="KW-0472">Membrane</keyword>
<dbReference type="EMBL" id="BSSV01000005">
    <property type="protein sequence ID" value="GLX86067.1"/>
    <property type="molecule type" value="Genomic_DNA"/>
</dbReference>
<gene>
    <name evidence="2" type="ORF">tloyanaT_23200</name>
</gene>
<dbReference type="Proteomes" id="UP001157134">
    <property type="component" value="Unassembled WGS sequence"/>
</dbReference>
<keyword evidence="1" id="KW-1133">Transmembrane helix</keyword>
<keyword evidence="3" id="KW-1185">Reference proteome</keyword>
<keyword evidence="1" id="KW-0812">Transmembrane</keyword>
<feature type="transmembrane region" description="Helical" evidence="1">
    <location>
        <begin position="6"/>
        <end position="23"/>
    </location>
</feature>
<feature type="transmembrane region" description="Helical" evidence="1">
    <location>
        <begin position="173"/>
        <end position="191"/>
    </location>
</feature>
<feature type="transmembrane region" description="Helical" evidence="1">
    <location>
        <begin position="79"/>
        <end position="99"/>
    </location>
</feature>
<name>A0ABQ6HD87_9GAMM</name>
<feature type="transmembrane region" description="Helical" evidence="1">
    <location>
        <begin position="254"/>
        <end position="278"/>
    </location>
</feature>
<comment type="caution">
    <text evidence="2">The sequence shown here is derived from an EMBL/GenBank/DDBJ whole genome shotgun (WGS) entry which is preliminary data.</text>
</comment>
<feature type="transmembrane region" description="Helical" evidence="1">
    <location>
        <begin position="111"/>
        <end position="132"/>
    </location>
</feature>
<evidence type="ECO:0000256" key="1">
    <source>
        <dbReference type="SAM" id="Phobius"/>
    </source>
</evidence>
<proteinExistence type="predicted"/>
<feature type="transmembrane region" description="Helical" evidence="1">
    <location>
        <begin position="290"/>
        <end position="311"/>
    </location>
</feature>
<feature type="transmembrane region" description="Helical" evidence="1">
    <location>
        <begin position="229"/>
        <end position="247"/>
    </location>
</feature>
<feature type="transmembrane region" description="Helical" evidence="1">
    <location>
        <begin position="147"/>
        <end position="166"/>
    </location>
</feature>
<accession>A0ABQ6HD87</accession>